<dbReference type="InterPro" id="IPR013520">
    <property type="entry name" value="Ribonucl_H"/>
</dbReference>
<dbReference type="GO" id="GO:0045004">
    <property type="term" value="P:DNA replication proofreading"/>
    <property type="evidence" value="ECO:0007669"/>
    <property type="project" value="TreeGrafter"/>
</dbReference>
<evidence type="ECO:0000256" key="1">
    <source>
        <dbReference type="ARBA" id="ARBA00025483"/>
    </source>
</evidence>
<organism evidence="4 5">
    <name type="scientific">Reichenbachiella agariperforans</name>
    <dbReference type="NCBI Taxonomy" id="156994"/>
    <lineage>
        <taxon>Bacteria</taxon>
        <taxon>Pseudomonadati</taxon>
        <taxon>Bacteroidota</taxon>
        <taxon>Cytophagia</taxon>
        <taxon>Cytophagales</taxon>
        <taxon>Reichenbachiellaceae</taxon>
        <taxon>Reichenbachiella</taxon>
    </lineage>
</organism>
<dbReference type="CDD" id="cd10434">
    <property type="entry name" value="GIY-YIG_UvrC_Cho"/>
    <property type="match status" value="1"/>
</dbReference>
<dbReference type="PROSITE" id="PS50164">
    <property type="entry name" value="GIY_YIG"/>
    <property type="match status" value="1"/>
</dbReference>
<dbReference type="InterPro" id="IPR035901">
    <property type="entry name" value="GIY-YIG_endonuc_sf"/>
</dbReference>
<dbReference type="Proteomes" id="UP000184474">
    <property type="component" value="Unassembled WGS sequence"/>
</dbReference>
<dbReference type="InterPro" id="IPR006054">
    <property type="entry name" value="DnaQ"/>
</dbReference>
<dbReference type="GO" id="GO:0008408">
    <property type="term" value="F:3'-5' exonuclease activity"/>
    <property type="evidence" value="ECO:0007669"/>
    <property type="project" value="TreeGrafter"/>
</dbReference>
<dbReference type="Pfam" id="PF00929">
    <property type="entry name" value="RNase_T"/>
    <property type="match status" value="1"/>
</dbReference>
<dbReference type="Gene3D" id="3.40.1440.10">
    <property type="entry name" value="GIY-YIG endonuclease"/>
    <property type="match status" value="1"/>
</dbReference>
<dbReference type="InterPro" id="IPR047296">
    <property type="entry name" value="GIY-YIG_UvrC_Cho"/>
</dbReference>
<dbReference type="GO" id="GO:0003887">
    <property type="term" value="F:DNA-directed DNA polymerase activity"/>
    <property type="evidence" value="ECO:0007669"/>
    <property type="project" value="InterPro"/>
</dbReference>
<feature type="domain" description="GIY-YIG" evidence="3">
    <location>
        <begin position="200"/>
        <end position="276"/>
    </location>
</feature>
<dbReference type="STRING" id="156994.SAMN04488028_101476"/>
<dbReference type="SMART" id="SM00479">
    <property type="entry name" value="EXOIII"/>
    <property type="match status" value="1"/>
</dbReference>
<reference evidence="5" key="1">
    <citation type="submission" date="2016-11" db="EMBL/GenBank/DDBJ databases">
        <authorList>
            <person name="Varghese N."/>
            <person name="Submissions S."/>
        </authorList>
    </citation>
    <scope>NUCLEOTIDE SEQUENCE [LARGE SCALE GENOMIC DNA]</scope>
    <source>
        <strain evidence="5">DSM 26134</strain>
    </source>
</reference>
<evidence type="ECO:0000256" key="2">
    <source>
        <dbReference type="ARBA" id="ARBA00026073"/>
    </source>
</evidence>
<protein>
    <submittedName>
        <fullName evidence="4">DNA polymerase-3 subunit epsilon</fullName>
    </submittedName>
</protein>
<dbReference type="InterPro" id="IPR012337">
    <property type="entry name" value="RNaseH-like_sf"/>
</dbReference>
<dbReference type="Gene3D" id="3.30.420.10">
    <property type="entry name" value="Ribonuclease H-like superfamily/Ribonuclease H"/>
    <property type="match status" value="1"/>
</dbReference>
<dbReference type="GO" id="GO:0003677">
    <property type="term" value="F:DNA binding"/>
    <property type="evidence" value="ECO:0007669"/>
    <property type="project" value="InterPro"/>
</dbReference>
<dbReference type="SUPFAM" id="SSF53098">
    <property type="entry name" value="Ribonuclease H-like"/>
    <property type="match status" value="1"/>
</dbReference>
<dbReference type="PANTHER" id="PTHR30231:SF41">
    <property type="entry name" value="DNA POLYMERASE III SUBUNIT EPSILON"/>
    <property type="match status" value="1"/>
</dbReference>
<dbReference type="Pfam" id="PF01541">
    <property type="entry name" value="GIY-YIG"/>
    <property type="match status" value="1"/>
</dbReference>
<dbReference type="EMBL" id="FRAA01000001">
    <property type="protein sequence ID" value="SHJ55128.1"/>
    <property type="molecule type" value="Genomic_DNA"/>
</dbReference>
<keyword evidence="5" id="KW-1185">Reference proteome</keyword>
<dbReference type="NCBIfam" id="TIGR00573">
    <property type="entry name" value="dnaq"/>
    <property type="match status" value="1"/>
</dbReference>
<sequence length="460" mass="51690">MQQEYAIIDIETTGRSAKGQKVTEIAIIIHDGEKVIDEYQTLVNPETSIPYSITQLTGIYDEMVMHSPKFYEIAKRVYEMTEGRTFVAHNVAFDYGVLKGEFASLGGDFERNKLCTVKLSRKLLPGHASYSLGKLCTDLGIPINGRHRAYGDAEATAKLMDILLSKAEAMGVEDLSTESLANLPKIPPLLALSTYTKLPTETGVYYIYNDQQALVYVGKANNIRQRMLSHFNDKSRKERSMFAVTADIQYQITGSELIALLHESDEIKKHQPQFNHALKQTRITHGLYAYETQSGLIQLSIGKLQVGSMAIMTYGKLSQAKSYLENAVMNYQLCPKYCGLEKTNGPCFASHIKKCNGVCCNKESIEDYNARVEEMLSDIMIRQEDFFIQEPGRSDDEIAIVQIKQGEYIGYGYVPAANQNEAHEGYETFITPKTNTPDAQRIILGYLKKSKSKTPEKEIK</sequence>
<dbReference type="InterPro" id="IPR000305">
    <property type="entry name" value="GIY-YIG_endonuc"/>
</dbReference>
<dbReference type="PANTHER" id="PTHR30231">
    <property type="entry name" value="DNA POLYMERASE III SUBUNIT EPSILON"/>
    <property type="match status" value="1"/>
</dbReference>
<accession>A0A1M6K829</accession>
<dbReference type="CDD" id="cd06127">
    <property type="entry name" value="DEDDh"/>
    <property type="match status" value="1"/>
</dbReference>
<dbReference type="GO" id="GO:0006289">
    <property type="term" value="P:nucleotide-excision repair"/>
    <property type="evidence" value="ECO:0007669"/>
    <property type="project" value="InterPro"/>
</dbReference>
<dbReference type="SUPFAM" id="SSF82771">
    <property type="entry name" value="GIY-YIG endonuclease"/>
    <property type="match status" value="1"/>
</dbReference>
<gene>
    <name evidence="4" type="ORF">SAMN04488028_101476</name>
</gene>
<dbReference type="AlphaFoldDB" id="A0A1M6K829"/>
<dbReference type="GO" id="GO:0005829">
    <property type="term" value="C:cytosol"/>
    <property type="evidence" value="ECO:0007669"/>
    <property type="project" value="TreeGrafter"/>
</dbReference>
<proteinExistence type="predicted"/>
<evidence type="ECO:0000313" key="5">
    <source>
        <dbReference type="Proteomes" id="UP000184474"/>
    </source>
</evidence>
<comment type="function">
    <text evidence="1">DNA polymerase III is a complex, multichain enzyme responsible for most of the replicative synthesis in bacteria. The epsilon subunit contain the editing function and is a proofreading 3'-5' exonuclease.</text>
</comment>
<evidence type="ECO:0000259" key="3">
    <source>
        <dbReference type="PROSITE" id="PS50164"/>
    </source>
</evidence>
<dbReference type="SMART" id="SM00465">
    <property type="entry name" value="GIYc"/>
    <property type="match status" value="1"/>
</dbReference>
<dbReference type="FunFam" id="3.30.420.10:FF:000045">
    <property type="entry name" value="3'-5' exonuclease DinG"/>
    <property type="match status" value="1"/>
</dbReference>
<dbReference type="InterPro" id="IPR036397">
    <property type="entry name" value="RNaseH_sf"/>
</dbReference>
<comment type="subunit">
    <text evidence="2">DNA polymerase III contains a core (composed of alpha, epsilon and theta chains) that associates with a tau subunit. This core dimerizes to form the POLIII' complex. PolIII' associates with the gamma complex (composed of gamma, delta, delta', psi and chi chains) and with the beta chain to form the complete DNA polymerase III complex.</text>
</comment>
<name>A0A1M6K829_REIAG</name>
<evidence type="ECO:0000313" key="4">
    <source>
        <dbReference type="EMBL" id="SHJ55128.1"/>
    </source>
</evidence>